<protein>
    <submittedName>
        <fullName evidence="4">GNAT family N-acetyltransferase</fullName>
    </submittedName>
</protein>
<proteinExistence type="predicted"/>
<feature type="domain" description="N-acetyltransferase" evidence="3">
    <location>
        <begin position="1"/>
        <end position="146"/>
    </location>
</feature>
<evidence type="ECO:0000313" key="5">
    <source>
        <dbReference type="Proteomes" id="UP000295198"/>
    </source>
</evidence>
<dbReference type="GO" id="GO:0016747">
    <property type="term" value="F:acyltransferase activity, transferring groups other than amino-acyl groups"/>
    <property type="evidence" value="ECO:0007669"/>
    <property type="project" value="InterPro"/>
</dbReference>
<dbReference type="EMBL" id="SDKM01000026">
    <property type="protein sequence ID" value="RYP84120.1"/>
    <property type="molecule type" value="Genomic_DNA"/>
</dbReference>
<dbReference type="AlphaFoldDB" id="A0A4Q4Z8C3"/>
<evidence type="ECO:0000256" key="1">
    <source>
        <dbReference type="ARBA" id="ARBA00022679"/>
    </source>
</evidence>
<evidence type="ECO:0000313" key="4">
    <source>
        <dbReference type="EMBL" id="RYP84120.1"/>
    </source>
</evidence>
<evidence type="ECO:0000259" key="3">
    <source>
        <dbReference type="PROSITE" id="PS51186"/>
    </source>
</evidence>
<dbReference type="SUPFAM" id="SSF55729">
    <property type="entry name" value="Acyl-CoA N-acyltransferases (Nat)"/>
    <property type="match status" value="2"/>
</dbReference>
<keyword evidence="5" id="KW-1185">Reference proteome</keyword>
<dbReference type="InterPro" id="IPR050832">
    <property type="entry name" value="Bact_Acetyltransf"/>
</dbReference>
<comment type="caution">
    <text evidence="4">The sequence shown here is derived from an EMBL/GenBank/DDBJ whole genome shotgun (WGS) entry which is preliminary data.</text>
</comment>
<dbReference type="InterPro" id="IPR016181">
    <property type="entry name" value="Acyl_CoA_acyltransferase"/>
</dbReference>
<dbReference type="PANTHER" id="PTHR43877:SF1">
    <property type="entry name" value="ACETYLTRANSFERASE"/>
    <property type="match status" value="1"/>
</dbReference>
<reference evidence="4 5" key="1">
    <citation type="submission" date="2019-01" db="EMBL/GenBank/DDBJ databases">
        <title>Nocardioides guangzhouensis sp. nov., an actinobacterium isolated from soil.</title>
        <authorList>
            <person name="Fu Y."/>
            <person name="Cai Y."/>
            <person name="Lin Z."/>
            <person name="Chen P."/>
        </authorList>
    </citation>
    <scope>NUCLEOTIDE SEQUENCE [LARGE SCALE GENOMIC DNA]</scope>
    <source>
        <strain evidence="4 5">130</strain>
    </source>
</reference>
<dbReference type="Proteomes" id="UP000295198">
    <property type="component" value="Unassembled WGS sequence"/>
</dbReference>
<feature type="domain" description="N-acetyltransferase" evidence="3">
    <location>
        <begin position="137"/>
        <end position="284"/>
    </location>
</feature>
<dbReference type="CDD" id="cd04301">
    <property type="entry name" value="NAT_SF"/>
    <property type="match status" value="1"/>
</dbReference>
<gene>
    <name evidence="4" type="ORF">EKO23_16745</name>
</gene>
<name>A0A4Q4Z8C3_9ACTN</name>
<dbReference type="InterPro" id="IPR000182">
    <property type="entry name" value="GNAT_dom"/>
</dbReference>
<dbReference type="PANTHER" id="PTHR43877">
    <property type="entry name" value="AMINOALKYLPHOSPHONATE N-ACETYLTRANSFERASE-RELATED-RELATED"/>
    <property type="match status" value="1"/>
</dbReference>
<organism evidence="4 5">
    <name type="scientific">Nocardioides guangzhouensis</name>
    <dbReference type="NCBI Taxonomy" id="2497878"/>
    <lineage>
        <taxon>Bacteria</taxon>
        <taxon>Bacillati</taxon>
        <taxon>Actinomycetota</taxon>
        <taxon>Actinomycetes</taxon>
        <taxon>Propionibacteriales</taxon>
        <taxon>Nocardioidaceae</taxon>
        <taxon>Nocardioides</taxon>
    </lineage>
</organism>
<accession>A0A4Q4Z8C3</accession>
<dbReference type="OrthoDB" id="4119890at2"/>
<dbReference type="Pfam" id="PF00583">
    <property type="entry name" value="Acetyltransf_1"/>
    <property type="match status" value="2"/>
</dbReference>
<dbReference type="PROSITE" id="PS51186">
    <property type="entry name" value="GNAT"/>
    <property type="match status" value="2"/>
</dbReference>
<evidence type="ECO:0000256" key="2">
    <source>
        <dbReference type="ARBA" id="ARBA00023315"/>
    </source>
</evidence>
<sequence length="284" mass="30389">MIVGMDTRLIEVTAGDRPGWLALAPEGHPVGSAFLRLPPGSPEAELALGVHPGERRRGIGTRLLEAAGTAARTAGREALTCEPVEAGSPGDLFLAARGLRPVLRLTYTRLHLAEADLPEAPVPAGYRLVAWRGVVPDDLAEAFAAARPAMDDMPMDAMTFTPRPWDVERVRRVAQAVADRGDHLDTVAAVQEATGAVVAFTEVVVPADGTGDGQHYGTGVLPSHRGHGLARWLKVEAVRRVRADFPRLSGLLADTADSNVAMRAVNESLGYRPTHRSVIYQRDL</sequence>
<dbReference type="Gene3D" id="3.40.630.30">
    <property type="match status" value="1"/>
</dbReference>
<keyword evidence="2" id="KW-0012">Acyltransferase</keyword>
<keyword evidence="1 4" id="KW-0808">Transferase</keyword>